<evidence type="ECO:0000256" key="1">
    <source>
        <dbReference type="SAM" id="MobiDB-lite"/>
    </source>
</evidence>
<name>A0ABD1VJ30_9LAMI</name>
<dbReference type="Proteomes" id="UP001604277">
    <property type="component" value="Unassembled WGS sequence"/>
</dbReference>
<dbReference type="Gene3D" id="3.40.50.720">
    <property type="entry name" value="NAD(P)-binding Rossmann-like Domain"/>
    <property type="match status" value="1"/>
</dbReference>
<accession>A0ABD1VJ30</accession>
<evidence type="ECO:0000313" key="2">
    <source>
        <dbReference type="EMBL" id="KAL2537334.1"/>
    </source>
</evidence>
<gene>
    <name evidence="2" type="ORF">Fot_18725</name>
</gene>
<dbReference type="AlphaFoldDB" id="A0ABD1VJ30"/>
<proteinExistence type="predicted"/>
<organism evidence="2 3">
    <name type="scientific">Forsythia ovata</name>
    <dbReference type="NCBI Taxonomy" id="205694"/>
    <lineage>
        <taxon>Eukaryota</taxon>
        <taxon>Viridiplantae</taxon>
        <taxon>Streptophyta</taxon>
        <taxon>Embryophyta</taxon>
        <taxon>Tracheophyta</taxon>
        <taxon>Spermatophyta</taxon>
        <taxon>Magnoliopsida</taxon>
        <taxon>eudicotyledons</taxon>
        <taxon>Gunneridae</taxon>
        <taxon>Pentapetalae</taxon>
        <taxon>asterids</taxon>
        <taxon>lamiids</taxon>
        <taxon>Lamiales</taxon>
        <taxon>Oleaceae</taxon>
        <taxon>Forsythieae</taxon>
        <taxon>Forsythia</taxon>
    </lineage>
</organism>
<comment type="caution">
    <text evidence="2">The sequence shown here is derived from an EMBL/GenBank/DDBJ whole genome shotgun (WGS) entry which is preliminary data.</text>
</comment>
<dbReference type="EMBL" id="JBFOLJ010000005">
    <property type="protein sequence ID" value="KAL2537334.1"/>
    <property type="molecule type" value="Genomic_DNA"/>
</dbReference>
<keyword evidence="3" id="KW-1185">Reference proteome</keyword>
<evidence type="ECO:0000313" key="3">
    <source>
        <dbReference type="Proteomes" id="UP001604277"/>
    </source>
</evidence>
<feature type="region of interest" description="Disordered" evidence="1">
    <location>
        <begin position="59"/>
        <end position="87"/>
    </location>
</feature>
<protein>
    <submittedName>
        <fullName evidence="2">Ketol-acid reductoisomerase</fullName>
    </submittedName>
</protein>
<reference evidence="3" key="1">
    <citation type="submission" date="2024-07" db="EMBL/GenBank/DDBJ databases">
        <title>Two chromosome-level genome assemblies of Korean endemic species Abeliophyllum distichum and Forsythia ovata (Oleaceae).</title>
        <authorList>
            <person name="Jang H."/>
        </authorList>
    </citation>
    <scope>NUCLEOTIDE SEQUENCE [LARGE SCALE GENOMIC DNA]</scope>
</reference>
<sequence>MNQIYMLCDRWSSNVGDTSGNQLWFRSPWRDSLKSCYKKRTSSCSDVVHTIEELMKTINDAETSPRKHDSAQLSAQGPAEAQNLRDSLPEAKSNIVVKIGLRKGSRSFVETRAKRFTEENGTLGNIWETL</sequence>